<dbReference type="Pfam" id="PF00005">
    <property type="entry name" value="ABC_tran"/>
    <property type="match status" value="2"/>
</dbReference>
<dbReference type="PROSITE" id="PS00211">
    <property type="entry name" value="ABC_TRANSPORTER_1"/>
    <property type="match status" value="1"/>
</dbReference>
<name>A0A840V8H6_9PROT</name>
<dbReference type="RefSeq" id="WP_183265234.1">
    <property type="nucleotide sequence ID" value="NZ_JACHFJ010000001.1"/>
</dbReference>
<sequence>MTAVRLSGIEKSFGSRPALLGANFVLEWGEVHALLGENGAGKSTLMNVLAGFYTADAGTLAVDGAPARFETPAAAAEAGIGMVHQHFKLVGPLSVLENIRLACAKRAGWKTKAEALAAMQTLGAELGFHLNPQARVDEMAVSDQQKLEIMKVLLAGARILILDEPTAVLTEEEAKAALGLVRTLARGGRAVVLITHKLRDVLGFSDRVSVMRAGRTVIDAAPAAGMTAASLSEAMVGTAPQGEIAPRTAHRLKPDMLRVMKLSAPASAHGVALREIDLDVKGGEIFGLAGIGGNGQAELVEALIGIRQLSGGDILFDGVDAPPTPEGRREAGLRYIPADRMGMGLFGELPLAVNIALPRLLGEKAERKWLVRKGWMNQLARAAIADYEVAGAAPDLPVRLLSGGNAQKLMLAREFAGEMSVLIAHSPTRGLDIRAVQAVQARLRAAAEAGVAVLLISEDLDEIMELSDRVAVMSHGRISPAEPVAQVDRARIGRLMLELH</sequence>
<keyword evidence="5" id="KW-1185">Reference proteome</keyword>
<dbReference type="CDD" id="cd03216">
    <property type="entry name" value="ABC_Carb_Monos_I"/>
    <property type="match status" value="1"/>
</dbReference>
<dbReference type="Proteomes" id="UP000553706">
    <property type="component" value="Unassembled WGS sequence"/>
</dbReference>
<dbReference type="Gene3D" id="3.40.50.300">
    <property type="entry name" value="P-loop containing nucleotide triphosphate hydrolases"/>
    <property type="match status" value="2"/>
</dbReference>
<comment type="caution">
    <text evidence="4">The sequence shown here is derived from an EMBL/GenBank/DDBJ whole genome shotgun (WGS) entry which is preliminary data.</text>
</comment>
<keyword evidence="4" id="KW-0813">Transport</keyword>
<dbReference type="GO" id="GO:0016887">
    <property type="term" value="F:ATP hydrolysis activity"/>
    <property type="evidence" value="ECO:0007669"/>
    <property type="project" value="InterPro"/>
</dbReference>
<gene>
    <name evidence="4" type="ORF">HNP71_000482</name>
</gene>
<feature type="domain" description="ABC transporter" evidence="3">
    <location>
        <begin position="257"/>
        <end position="500"/>
    </location>
</feature>
<proteinExistence type="predicted"/>
<accession>A0A840V8H6</accession>
<dbReference type="InterPro" id="IPR027417">
    <property type="entry name" value="P-loop_NTPase"/>
</dbReference>
<feature type="domain" description="ABC transporter" evidence="3">
    <location>
        <begin position="4"/>
        <end position="238"/>
    </location>
</feature>
<keyword evidence="4" id="KW-0762">Sugar transport</keyword>
<dbReference type="GO" id="GO:0005524">
    <property type="term" value="F:ATP binding"/>
    <property type="evidence" value="ECO:0007669"/>
    <property type="project" value="UniProtKB-KW"/>
</dbReference>
<protein>
    <submittedName>
        <fullName evidence="4">Simple sugar transport system ATP-binding protein</fullName>
    </submittedName>
</protein>
<dbReference type="InterPro" id="IPR017871">
    <property type="entry name" value="ABC_transporter-like_CS"/>
</dbReference>
<keyword evidence="1" id="KW-0547">Nucleotide-binding</keyword>
<dbReference type="SUPFAM" id="SSF52540">
    <property type="entry name" value="P-loop containing nucleoside triphosphate hydrolases"/>
    <property type="match status" value="2"/>
</dbReference>
<dbReference type="PANTHER" id="PTHR43790:SF4">
    <property type="entry name" value="GUANOSINE IMPORT ATP-BINDING PROTEIN NUPO"/>
    <property type="match status" value="1"/>
</dbReference>
<dbReference type="SMART" id="SM00382">
    <property type="entry name" value="AAA"/>
    <property type="match status" value="1"/>
</dbReference>
<evidence type="ECO:0000259" key="3">
    <source>
        <dbReference type="PROSITE" id="PS50893"/>
    </source>
</evidence>
<dbReference type="EMBL" id="JACHFJ010000001">
    <property type="protein sequence ID" value="MBB5372258.1"/>
    <property type="molecule type" value="Genomic_DNA"/>
</dbReference>
<evidence type="ECO:0000313" key="4">
    <source>
        <dbReference type="EMBL" id="MBB5372258.1"/>
    </source>
</evidence>
<dbReference type="AlphaFoldDB" id="A0A840V8H6"/>
<dbReference type="PROSITE" id="PS50893">
    <property type="entry name" value="ABC_TRANSPORTER_2"/>
    <property type="match status" value="2"/>
</dbReference>
<organism evidence="4 5">
    <name type="scientific">Acidocella aromatica</name>
    <dbReference type="NCBI Taxonomy" id="1303579"/>
    <lineage>
        <taxon>Bacteria</taxon>
        <taxon>Pseudomonadati</taxon>
        <taxon>Pseudomonadota</taxon>
        <taxon>Alphaproteobacteria</taxon>
        <taxon>Acetobacterales</taxon>
        <taxon>Acidocellaceae</taxon>
        <taxon>Acidocella</taxon>
    </lineage>
</organism>
<evidence type="ECO:0000256" key="1">
    <source>
        <dbReference type="ARBA" id="ARBA00022741"/>
    </source>
</evidence>
<evidence type="ECO:0000256" key="2">
    <source>
        <dbReference type="ARBA" id="ARBA00022840"/>
    </source>
</evidence>
<dbReference type="PANTHER" id="PTHR43790">
    <property type="entry name" value="CARBOHYDRATE TRANSPORT ATP-BINDING PROTEIN MG119-RELATED"/>
    <property type="match status" value="1"/>
</dbReference>
<dbReference type="CDD" id="cd03215">
    <property type="entry name" value="ABC_Carb_Monos_II"/>
    <property type="match status" value="1"/>
</dbReference>
<dbReference type="InterPro" id="IPR050107">
    <property type="entry name" value="ABC_carbohydrate_import_ATPase"/>
</dbReference>
<keyword evidence="2 4" id="KW-0067">ATP-binding</keyword>
<reference evidence="4 5" key="1">
    <citation type="submission" date="2020-08" db="EMBL/GenBank/DDBJ databases">
        <title>Genomic Encyclopedia of Type Strains, Phase IV (KMG-IV): sequencing the most valuable type-strain genomes for metagenomic binning, comparative biology and taxonomic classification.</title>
        <authorList>
            <person name="Goeker M."/>
        </authorList>
    </citation>
    <scope>NUCLEOTIDE SEQUENCE [LARGE SCALE GENOMIC DNA]</scope>
    <source>
        <strain evidence="4 5">DSM 27026</strain>
    </source>
</reference>
<evidence type="ECO:0000313" key="5">
    <source>
        <dbReference type="Proteomes" id="UP000553706"/>
    </source>
</evidence>
<dbReference type="InterPro" id="IPR003439">
    <property type="entry name" value="ABC_transporter-like_ATP-bd"/>
</dbReference>
<dbReference type="InterPro" id="IPR003593">
    <property type="entry name" value="AAA+_ATPase"/>
</dbReference>